<comment type="caution">
    <text evidence="3">The sequence shown here is derived from an EMBL/GenBank/DDBJ whole genome shotgun (WGS) entry which is preliminary data.</text>
</comment>
<dbReference type="SMART" id="SM00563">
    <property type="entry name" value="PlsC"/>
    <property type="match status" value="1"/>
</dbReference>
<keyword evidence="1" id="KW-0472">Membrane</keyword>
<evidence type="ECO:0000313" key="4">
    <source>
        <dbReference type="Proteomes" id="UP000642809"/>
    </source>
</evidence>
<dbReference type="GO" id="GO:0016287">
    <property type="term" value="F:glycerone-phosphate O-acyltransferase activity"/>
    <property type="evidence" value="ECO:0007669"/>
    <property type="project" value="TreeGrafter"/>
</dbReference>
<dbReference type="GO" id="GO:0008654">
    <property type="term" value="P:phospholipid biosynthetic process"/>
    <property type="evidence" value="ECO:0007669"/>
    <property type="project" value="TreeGrafter"/>
</dbReference>
<feature type="transmembrane region" description="Helical" evidence="1">
    <location>
        <begin position="6"/>
        <end position="26"/>
    </location>
</feature>
<keyword evidence="1" id="KW-1133">Transmembrane helix</keyword>
<reference evidence="3" key="1">
    <citation type="journal article" date="2014" name="Int. J. Syst. Evol. Microbiol.">
        <title>Complete genome sequence of Corynebacterium casei LMG S-19264T (=DSM 44701T), isolated from a smear-ripened cheese.</title>
        <authorList>
            <consortium name="US DOE Joint Genome Institute (JGI-PGF)"/>
            <person name="Walter F."/>
            <person name="Albersmeier A."/>
            <person name="Kalinowski J."/>
            <person name="Ruckert C."/>
        </authorList>
    </citation>
    <scope>NUCLEOTIDE SEQUENCE</scope>
    <source>
        <strain evidence="3">KCTC 23224</strain>
    </source>
</reference>
<protein>
    <recommendedName>
        <fullName evidence="2">Phospholipid/glycerol acyltransferase domain-containing protein</fullName>
    </recommendedName>
</protein>
<dbReference type="InterPro" id="IPR052744">
    <property type="entry name" value="GPAT/DAPAT"/>
</dbReference>
<dbReference type="AlphaFoldDB" id="A0A8J3CUZ6"/>
<dbReference type="PANTHER" id="PTHR31605:SF0">
    <property type="entry name" value="GLYCEROL-3-PHOSPHATE O-ACYLTRANSFERASE 1"/>
    <property type="match status" value="1"/>
</dbReference>
<feature type="domain" description="Phospholipid/glycerol acyltransferase" evidence="2">
    <location>
        <begin position="38"/>
        <end position="165"/>
    </location>
</feature>
<sequence length="335" mass="38050">MKDLFNWILRLLVKLALFLFYRKIVLLGKNNIPSKKAVIIVCNHQNALIDPLLIATQTHLKPHFLTRAAAFKNPIANTLLRFIRMIPVYRVRDGKENMEKNNETFDLSVSILSKLGSVLIFAEGGHSHERSLRSLKKGFTRIAFQTLEQRPNLDLVILPIGINYTNHTQSGGKVTLMVGNSISVKPYLYQHEALMAATSRALDPLVTQLPLNKYEHTLHHLINQKIDLSNPVAVRKAIPSLDTDNQLTLPTAPLPSKIFFRWIHWPLQLIWKKVKPSIQDPVFQATFKFIIGLVGYPILLLLVPSFFSLIGLPIVGYCWILLSMLSVLSNQSRQE</sequence>
<organism evidence="3 4">
    <name type="scientific">Mongoliitalea lutea</name>
    <dbReference type="NCBI Taxonomy" id="849756"/>
    <lineage>
        <taxon>Bacteria</taxon>
        <taxon>Pseudomonadati</taxon>
        <taxon>Bacteroidota</taxon>
        <taxon>Cytophagia</taxon>
        <taxon>Cytophagales</taxon>
        <taxon>Cyclobacteriaceae</taxon>
        <taxon>Mongoliitalea</taxon>
    </lineage>
</organism>
<feature type="transmembrane region" description="Helical" evidence="1">
    <location>
        <begin position="309"/>
        <end position="328"/>
    </location>
</feature>
<gene>
    <name evidence="3" type="ORF">GCM10008106_00290</name>
</gene>
<dbReference type="RefSeq" id="WP_189578212.1">
    <property type="nucleotide sequence ID" value="NZ_BMYF01000001.1"/>
</dbReference>
<feature type="transmembrane region" description="Helical" evidence="1">
    <location>
        <begin position="282"/>
        <end position="303"/>
    </location>
</feature>
<dbReference type="SUPFAM" id="SSF69593">
    <property type="entry name" value="Glycerol-3-phosphate (1)-acyltransferase"/>
    <property type="match status" value="1"/>
</dbReference>
<reference evidence="3" key="2">
    <citation type="submission" date="2020-09" db="EMBL/GenBank/DDBJ databases">
        <authorList>
            <person name="Sun Q."/>
            <person name="Kim S."/>
        </authorList>
    </citation>
    <scope>NUCLEOTIDE SEQUENCE</scope>
    <source>
        <strain evidence="3">KCTC 23224</strain>
    </source>
</reference>
<name>A0A8J3CUZ6_9BACT</name>
<dbReference type="InterPro" id="IPR002123">
    <property type="entry name" value="Plipid/glycerol_acylTrfase"/>
</dbReference>
<proteinExistence type="predicted"/>
<dbReference type="PANTHER" id="PTHR31605">
    <property type="entry name" value="GLYCEROL-3-PHOSPHATE O-ACYLTRANSFERASE 1"/>
    <property type="match status" value="1"/>
</dbReference>
<keyword evidence="1" id="KW-0812">Transmembrane</keyword>
<dbReference type="EMBL" id="BMYF01000001">
    <property type="protein sequence ID" value="GHB23676.1"/>
    <property type="molecule type" value="Genomic_DNA"/>
</dbReference>
<dbReference type="GO" id="GO:0004366">
    <property type="term" value="F:glycerol-3-phosphate O-acyltransferase activity"/>
    <property type="evidence" value="ECO:0007669"/>
    <property type="project" value="TreeGrafter"/>
</dbReference>
<accession>A0A8J3CUZ6</accession>
<evidence type="ECO:0000259" key="2">
    <source>
        <dbReference type="SMART" id="SM00563"/>
    </source>
</evidence>
<dbReference type="Pfam" id="PF01553">
    <property type="entry name" value="Acyltransferase"/>
    <property type="match status" value="1"/>
</dbReference>
<evidence type="ECO:0000313" key="3">
    <source>
        <dbReference type="EMBL" id="GHB23676.1"/>
    </source>
</evidence>
<keyword evidence="4" id="KW-1185">Reference proteome</keyword>
<dbReference type="Proteomes" id="UP000642809">
    <property type="component" value="Unassembled WGS sequence"/>
</dbReference>
<evidence type="ECO:0000256" key="1">
    <source>
        <dbReference type="SAM" id="Phobius"/>
    </source>
</evidence>